<feature type="region of interest" description="Disordered" evidence="1">
    <location>
        <begin position="31"/>
        <end position="51"/>
    </location>
</feature>
<feature type="compositionally biased region" description="Low complexity" evidence="1">
    <location>
        <begin position="38"/>
        <end position="51"/>
    </location>
</feature>
<name>A0AAE0C3A6_9CHLO</name>
<gene>
    <name evidence="3" type="ORF">CYMTET_42916</name>
</gene>
<protein>
    <recommendedName>
        <fullName evidence="5">C3H1-type domain-containing protein</fullName>
    </recommendedName>
</protein>
<keyword evidence="2" id="KW-0732">Signal</keyword>
<reference evidence="3 4" key="1">
    <citation type="journal article" date="2015" name="Genome Biol. Evol.">
        <title>Comparative Genomics of a Bacterivorous Green Alga Reveals Evolutionary Causalities and Consequences of Phago-Mixotrophic Mode of Nutrition.</title>
        <authorList>
            <person name="Burns J.A."/>
            <person name="Paasch A."/>
            <person name="Narechania A."/>
            <person name="Kim E."/>
        </authorList>
    </citation>
    <scope>NUCLEOTIDE SEQUENCE [LARGE SCALE GENOMIC DNA]</scope>
    <source>
        <strain evidence="3 4">PLY_AMNH</strain>
    </source>
</reference>
<evidence type="ECO:0000313" key="3">
    <source>
        <dbReference type="EMBL" id="KAK3247588.1"/>
    </source>
</evidence>
<comment type="caution">
    <text evidence="3">The sequence shown here is derived from an EMBL/GenBank/DDBJ whole genome shotgun (WGS) entry which is preliminary data.</text>
</comment>
<dbReference type="EMBL" id="LGRX02028825">
    <property type="protein sequence ID" value="KAK3247588.1"/>
    <property type="molecule type" value="Genomic_DNA"/>
</dbReference>
<feature type="compositionally biased region" description="Gly residues" evidence="1">
    <location>
        <begin position="421"/>
        <end position="441"/>
    </location>
</feature>
<feature type="signal peptide" evidence="2">
    <location>
        <begin position="1"/>
        <end position="17"/>
    </location>
</feature>
<feature type="chain" id="PRO_5041958512" description="C3H1-type domain-containing protein" evidence="2">
    <location>
        <begin position="18"/>
        <end position="488"/>
    </location>
</feature>
<feature type="region of interest" description="Disordered" evidence="1">
    <location>
        <begin position="410"/>
        <end position="443"/>
    </location>
</feature>
<evidence type="ECO:0000256" key="2">
    <source>
        <dbReference type="SAM" id="SignalP"/>
    </source>
</evidence>
<keyword evidence="4" id="KW-1185">Reference proteome</keyword>
<organism evidence="3 4">
    <name type="scientific">Cymbomonas tetramitiformis</name>
    <dbReference type="NCBI Taxonomy" id="36881"/>
    <lineage>
        <taxon>Eukaryota</taxon>
        <taxon>Viridiplantae</taxon>
        <taxon>Chlorophyta</taxon>
        <taxon>Pyramimonadophyceae</taxon>
        <taxon>Pyramimonadales</taxon>
        <taxon>Pyramimonadaceae</taxon>
        <taxon>Cymbomonas</taxon>
    </lineage>
</organism>
<accession>A0AAE0C3A6</accession>
<evidence type="ECO:0000256" key="1">
    <source>
        <dbReference type="SAM" id="MobiDB-lite"/>
    </source>
</evidence>
<sequence>MIAGGGLSGCVITGAAAAACTTAMATTVAGSGSGGGVPARAAGATGSSGTGTVAPATAVDPNAIAAAIASALHGRLDALGERLSSLEAQRSTAGGRSGAVLGGADPAEAVQLRYPGGSCIRAIGVRIVLPELGAEECELDELLAGREATVEHWRAFVHLLQAQVGEFQRFVKAHVPTFPIMDVMVASFFKKRKRVTFEGDEEEARAAGGGHGLLPPLDAARRNRLATLGAGFRTVNEEQLARALRSDLAPEDVAIPPGAGSPLTAVPSRGPLARIDLLVSPMQRLQQEDDGRLKMKDGELTVMPKKKKCKDFDEWERGLLRILCEAPVDAREDLADFMAWARTIAAEFSFFHFNEFYEHLVRQVQRSTTGIFLYGYGCGWRVYRQQHGLQEKGAKPKAPLGRYSWRWDAEKQPRPTAPEDAGGGKCKGSGGRGRGAHGGGRGRGRVSDACYGHNEGNCRHQPNCLFRHVCSACGADGHVRGDPSCPGL</sequence>
<dbReference type="Proteomes" id="UP001190700">
    <property type="component" value="Unassembled WGS sequence"/>
</dbReference>
<dbReference type="AlphaFoldDB" id="A0AAE0C3A6"/>
<proteinExistence type="predicted"/>
<evidence type="ECO:0008006" key="5">
    <source>
        <dbReference type="Google" id="ProtNLM"/>
    </source>
</evidence>
<evidence type="ECO:0000313" key="4">
    <source>
        <dbReference type="Proteomes" id="UP001190700"/>
    </source>
</evidence>